<name>A0A2G3PHX6_WILMA</name>
<dbReference type="InterPro" id="IPR000515">
    <property type="entry name" value="MetI-like"/>
</dbReference>
<comment type="similarity">
    <text evidence="7">Belongs to the binding-protein-dependent transport system permease family.</text>
</comment>
<evidence type="ECO:0000256" key="6">
    <source>
        <dbReference type="ARBA" id="ARBA00023136"/>
    </source>
</evidence>
<dbReference type="Proteomes" id="UP000225108">
    <property type="component" value="Unassembled WGS sequence"/>
</dbReference>
<evidence type="ECO:0000259" key="9">
    <source>
        <dbReference type="PROSITE" id="PS50928"/>
    </source>
</evidence>
<protein>
    <submittedName>
        <fullName evidence="10">ABC transporter permease</fullName>
    </submittedName>
</protein>
<evidence type="ECO:0000256" key="2">
    <source>
        <dbReference type="ARBA" id="ARBA00022448"/>
    </source>
</evidence>
<gene>
    <name evidence="10" type="ORF">CSW57_16660</name>
</gene>
<keyword evidence="5 7" id="KW-1133">Transmembrane helix</keyword>
<keyword evidence="2 7" id="KW-0813">Transport</keyword>
<feature type="transmembrane region" description="Helical" evidence="7">
    <location>
        <begin position="201"/>
        <end position="230"/>
    </location>
</feature>
<dbReference type="CDD" id="cd06261">
    <property type="entry name" value="TM_PBP2"/>
    <property type="match status" value="1"/>
</dbReference>
<feature type="transmembrane region" description="Helical" evidence="7">
    <location>
        <begin position="40"/>
        <end position="60"/>
    </location>
</feature>
<comment type="caution">
    <text evidence="10">The sequence shown here is derived from an EMBL/GenBank/DDBJ whole genome shotgun (WGS) entry which is preliminary data.</text>
</comment>
<evidence type="ECO:0000313" key="10">
    <source>
        <dbReference type="EMBL" id="PHV65411.1"/>
    </source>
</evidence>
<keyword evidence="6 7" id="KW-0472">Membrane</keyword>
<feature type="transmembrane region" description="Helical" evidence="7">
    <location>
        <begin position="161"/>
        <end position="180"/>
    </location>
</feature>
<dbReference type="SUPFAM" id="SSF161098">
    <property type="entry name" value="MetI-like"/>
    <property type="match status" value="1"/>
</dbReference>
<dbReference type="EMBL" id="PEBD01000010">
    <property type="protein sequence ID" value="PHV65411.1"/>
    <property type="molecule type" value="Genomic_DNA"/>
</dbReference>
<feature type="transmembrane region" description="Helical" evidence="7">
    <location>
        <begin position="256"/>
        <end position="278"/>
    </location>
</feature>
<keyword evidence="4 7" id="KW-0812">Transmembrane</keyword>
<dbReference type="FunFam" id="1.10.3720.10:FF:000003">
    <property type="entry name" value="Aliphatic sulfonate ABC transporter permease"/>
    <property type="match status" value="1"/>
</dbReference>
<dbReference type="GO" id="GO:0042918">
    <property type="term" value="P:alkanesulfonate transmembrane transport"/>
    <property type="evidence" value="ECO:0007669"/>
    <property type="project" value="UniProtKB-ARBA"/>
</dbReference>
<feature type="domain" description="ABC transmembrane type-1" evidence="9">
    <location>
        <begin position="95"/>
        <end position="275"/>
    </location>
</feature>
<dbReference type="PANTHER" id="PTHR30151:SF38">
    <property type="entry name" value="ALIPHATIC SULFONATES TRANSPORT PERMEASE PROTEIN SSUC-RELATED"/>
    <property type="match status" value="1"/>
</dbReference>
<comment type="subcellular location">
    <subcellularLocation>
        <location evidence="1 7">Cell membrane</location>
        <topology evidence="1 7">Multi-pass membrane protein</topology>
    </subcellularLocation>
</comment>
<dbReference type="RefSeq" id="WP_099383803.1">
    <property type="nucleotide sequence ID" value="NZ_PEBD01000010.1"/>
</dbReference>
<evidence type="ECO:0000256" key="5">
    <source>
        <dbReference type="ARBA" id="ARBA00022989"/>
    </source>
</evidence>
<dbReference type="GO" id="GO:0005886">
    <property type="term" value="C:plasma membrane"/>
    <property type="evidence" value="ECO:0007669"/>
    <property type="project" value="UniProtKB-SubCell"/>
</dbReference>
<feature type="transmembrane region" description="Helical" evidence="7">
    <location>
        <begin position="136"/>
        <end position="155"/>
    </location>
</feature>
<accession>A0A2G3PHX6</accession>
<evidence type="ECO:0000256" key="7">
    <source>
        <dbReference type="RuleBase" id="RU363032"/>
    </source>
</evidence>
<dbReference type="Pfam" id="PF00528">
    <property type="entry name" value="BPD_transp_1"/>
    <property type="match status" value="1"/>
</dbReference>
<dbReference type="Gene3D" id="1.10.3720.10">
    <property type="entry name" value="MetI-like"/>
    <property type="match status" value="1"/>
</dbReference>
<evidence type="ECO:0000256" key="1">
    <source>
        <dbReference type="ARBA" id="ARBA00004651"/>
    </source>
</evidence>
<reference evidence="10 11" key="1">
    <citation type="submission" date="2017-10" db="EMBL/GenBank/DDBJ databases">
        <title>The draft genome sequence of Williamsia sp. BULT 1.1 isolated from the semi-arid grassland soils from South Africa.</title>
        <authorList>
            <person name="Kabwe M.H."/>
            <person name="Govender N."/>
            <person name="Mutseka Lunga P."/>
            <person name="Vikram S."/>
            <person name="Makhalanyane T.P."/>
        </authorList>
    </citation>
    <scope>NUCLEOTIDE SEQUENCE [LARGE SCALE GENOMIC DNA]</scope>
    <source>
        <strain evidence="10 11">BULT 1.1</strain>
    </source>
</reference>
<dbReference type="PANTHER" id="PTHR30151">
    <property type="entry name" value="ALKANE SULFONATE ABC TRANSPORTER-RELATED, MEMBRANE SUBUNIT"/>
    <property type="match status" value="1"/>
</dbReference>
<dbReference type="AlphaFoldDB" id="A0A2G3PHX6"/>
<organism evidence="10 11">
    <name type="scientific">Williamsia marianensis</name>
    <dbReference type="NCBI Taxonomy" id="85044"/>
    <lineage>
        <taxon>Bacteria</taxon>
        <taxon>Bacillati</taxon>
        <taxon>Actinomycetota</taxon>
        <taxon>Actinomycetes</taxon>
        <taxon>Mycobacteriales</taxon>
        <taxon>Nocardiaceae</taxon>
        <taxon>Williamsia</taxon>
    </lineage>
</organism>
<keyword evidence="3" id="KW-1003">Cell membrane</keyword>
<sequence>MTSSTVAKSSPSASEDAVGIGGSGLRLETPRHRKQRSRPFWLTLPLRVLVPAIIVAVWWIGSATGWISEEILAGPPAVWDALVELYETGQLIDFTLASLQRAVIGVALGVSVGLILGVLAGLYTLGEELIDATMQINRAIPFLALVPLFIAWFGIDETFKVLLIAVATVSPMYAYSYLGVRNVDRKMIEAAQSFGLTGPRLIFGVIIPAALPGILMALRICLSISITGLIAAEQVGTREGIGYLVSLAQEYNRTDYMVLCVVLYAILGLVFDAFVRILERYSMPWRQGVSIR</sequence>
<feature type="compositionally biased region" description="Low complexity" evidence="8">
    <location>
        <begin position="1"/>
        <end position="14"/>
    </location>
</feature>
<evidence type="ECO:0000256" key="4">
    <source>
        <dbReference type="ARBA" id="ARBA00022692"/>
    </source>
</evidence>
<evidence type="ECO:0000313" key="11">
    <source>
        <dbReference type="Proteomes" id="UP000225108"/>
    </source>
</evidence>
<feature type="transmembrane region" description="Helical" evidence="7">
    <location>
        <begin position="102"/>
        <end position="124"/>
    </location>
</feature>
<dbReference type="InterPro" id="IPR035906">
    <property type="entry name" value="MetI-like_sf"/>
</dbReference>
<evidence type="ECO:0000256" key="8">
    <source>
        <dbReference type="SAM" id="MobiDB-lite"/>
    </source>
</evidence>
<evidence type="ECO:0000256" key="3">
    <source>
        <dbReference type="ARBA" id="ARBA00022475"/>
    </source>
</evidence>
<proteinExistence type="inferred from homology"/>
<dbReference type="PROSITE" id="PS50928">
    <property type="entry name" value="ABC_TM1"/>
    <property type="match status" value="1"/>
</dbReference>
<feature type="region of interest" description="Disordered" evidence="8">
    <location>
        <begin position="1"/>
        <end position="31"/>
    </location>
</feature>